<dbReference type="SUPFAM" id="SSF53850">
    <property type="entry name" value="Periplasmic binding protein-like II"/>
    <property type="match status" value="1"/>
</dbReference>
<evidence type="ECO:0000313" key="1">
    <source>
        <dbReference type="EMBL" id="GGP23380.1"/>
    </source>
</evidence>
<protein>
    <submittedName>
        <fullName evidence="1">Phosphate ABC transporter substrate-binding protein</fullName>
    </submittedName>
</protein>
<dbReference type="PANTHER" id="PTHR35841">
    <property type="entry name" value="PHOSPHONATES-BINDING PERIPLASMIC PROTEIN"/>
    <property type="match status" value="1"/>
</dbReference>
<keyword evidence="2" id="KW-1185">Reference proteome</keyword>
<organism evidence="1 2">
    <name type="scientific">Silvimonas iriomotensis</name>
    <dbReference type="NCBI Taxonomy" id="449662"/>
    <lineage>
        <taxon>Bacteria</taxon>
        <taxon>Pseudomonadati</taxon>
        <taxon>Pseudomonadota</taxon>
        <taxon>Betaproteobacteria</taxon>
        <taxon>Neisseriales</taxon>
        <taxon>Chitinibacteraceae</taxon>
        <taxon>Silvimonas</taxon>
    </lineage>
</organism>
<dbReference type="Proteomes" id="UP000637267">
    <property type="component" value="Unassembled WGS sequence"/>
</dbReference>
<comment type="caution">
    <text evidence="1">The sequence shown here is derived from an EMBL/GenBank/DDBJ whole genome shotgun (WGS) entry which is preliminary data.</text>
</comment>
<proteinExistence type="predicted"/>
<reference evidence="2" key="1">
    <citation type="journal article" date="2019" name="Int. J. Syst. Evol. Microbiol.">
        <title>The Global Catalogue of Microorganisms (GCM) 10K type strain sequencing project: providing services to taxonomists for standard genome sequencing and annotation.</title>
        <authorList>
            <consortium name="The Broad Institute Genomics Platform"/>
            <consortium name="The Broad Institute Genome Sequencing Center for Infectious Disease"/>
            <person name="Wu L."/>
            <person name="Ma J."/>
        </authorList>
    </citation>
    <scope>NUCLEOTIDE SEQUENCE [LARGE SCALE GENOMIC DNA]</scope>
    <source>
        <strain evidence="2">CGMCC 1.8859</strain>
    </source>
</reference>
<name>A0ABQ2PDP6_9NEIS</name>
<dbReference type="Gene3D" id="3.40.190.10">
    <property type="entry name" value="Periplasmic binding protein-like II"/>
    <property type="match status" value="1"/>
</dbReference>
<dbReference type="PANTHER" id="PTHR35841:SF1">
    <property type="entry name" value="PHOSPHONATES-BINDING PERIPLASMIC PROTEIN"/>
    <property type="match status" value="1"/>
</dbReference>
<gene>
    <name evidence="1" type="ORF">GCM10010970_33800</name>
</gene>
<dbReference type="RefSeq" id="WP_188705743.1">
    <property type="nucleotide sequence ID" value="NZ_BMLX01000005.1"/>
</dbReference>
<accession>A0ABQ2PDP6</accession>
<sequence length="264" mass="28563">MKVSLPMYFAGPGDTARLWHALRAELINHEIIGAPDEVIWPDDLVEHWLDPDLLLSQTCSYPLMTVLKDKVQSVGYFHYDAPGCDGPFYCSMLVARDDDARTSLSDFRGATVAYNSRDSHSGYNSLRALAAPLSFGGQFFAHALATGSHARSIEYIRAGQADIAAIDCVTLALLQRHQPEAAEGIRIIGQTAPSPGLPLITGIATSADQLWMMRLALAHACANPDLATALTPFGITGFSVLPDSVCHVVAEMEQEAADYGYLQL</sequence>
<evidence type="ECO:0000313" key="2">
    <source>
        <dbReference type="Proteomes" id="UP000637267"/>
    </source>
</evidence>
<dbReference type="Pfam" id="PF12974">
    <property type="entry name" value="Phosphonate-bd"/>
    <property type="match status" value="1"/>
</dbReference>
<dbReference type="EMBL" id="BMLX01000005">
    <property type="protein sequence ID" value="GGP23380.1"/>
    <property type="molecule type" value="Genomic_DNA"/>
</dbReference>